<evidence type="ECO:0000313" key="1">
    <source>
        <dbReference type="EMBL" id="OTG00299.1"/>
    </source>
</evidence>
<reference evidence="2" key="1">
    <citation type="journal article" date="2017" name="Nature">
        <title>The sunflower genome provides insights into oil metabolism, flowering and Asterid evolution.</title>
        <authorList>
            <person name="Badouin H."/>
            <person name="Gouzy J."/>
            <person name="Grassa C.J."/>
            <person name="Murat F."/>
            <person name="Staton S.E."/>
            <person name="Cottret L."/>
            <person name="Lelandais-Briere C."/>
            <person name="Owens G.L."/>
            <person name="Carrere S."/>
            <person name="Mayjonade B."/>
            <person name="Legrand L."/>
            <person name="Gill N."/>
            <person name="Kane N.C."/>
            <person name="Bowers J.E."/>
            <person name="Hubner S."/>
            <person name="Bellec A."/>
            <person name="Berard A."/>
            <person name="Berges H."/>
            <person name="Blanchet N."/>
            <person name="Boniface M.C."/>
            <person name="Brunel D."/>
            <person name="Catrice O."/>
            <person name="Chaidir N."/>
            <person name="Claudel C."/>
            <person name="Donnadieu C."/>
            <person name="Faraut T."/>
            <person name="Fievet G."/>
            <person name="Helmstetter N."/>
            <person name="King M."/>
            <person name="Knapp S.J."/>
            <person name="Lai Z."/>
            <person name="Le Paslier M.C."/>
            <person name="Lippi Y."/>
            <person name="Lorenzon L."/>
            <person name="Mandel J.R."/>
            <person name="Marage G."/>
            <person name="Marchand G."/>
            <person name="Marquand E."/>
            <person name="Bret-Mestries E."/>
            <person name="Morien E."/>
            <person name="Nambeesan S."/>
            <person name="Nguyen T."/>
            <person name="Pegot-Espagnet P."/>
            <person name="Pouilly N."/>
            <person name="Raftis F."/>
            <person name="Sallet E."/>
            <person name="Schiex T."/>
            <person name="Thomas J."/>
            <person name="Vandecasteele C."/>
            <person name="Vares D."/>
            <person name="Vear F."/>
            <person name="Vautrin S."/>
            <person name="Crespi M."/>
            <person name="Mangin B."/>
            <person name="Burke J.M."/>
            <person name="Salse J."/>
            <person name="Munos S."/>
            <person name="Vincourt P."/>
            <person name="Rieseberg L.H."/>
            <person name="Langlade N.B."/>
        </authorList>
    </citation>
    <scope>NUCLEOTIDE SEQUENCE [LARGE SCALE GENOMIC DNA]</scope>
    <source>
        <strain evidence="2">cv. SF193</strain>
    </source>
</reference>
<dbReference type="AlphaFoldDB" id="A0A251SNW9"/>
<dbReference type="EMBL" id="CM007902">
    <property type="protein sequence ID" value="OTG00299.1"/>
    <property type="molecule type" value="Genomic_DNA"/>
</dbReference>
<proteinExistence type="predicted"/>
<name>A0A251SNW9_HELAN</name>
<organism evidence="1 2">
    <name type="scientific">Helianthus annuus</name>
    <name type="common">Common sunflower</name>
    <dbReference type="NCBI Taxonomy" id="4232"/>
    <lineage>
        <taxon>Eukaryota</taxon>
        <taxon>Viridiplantae</taxon>
        <taxon>Streptophyta</taxon>
        <taxon>Embryophyta</taxon>
        <taxon>Tracheophyta</taxon>
        <taxon>Spermatophyta</taxon>
        <taxon>Magnoliopsida</taxon>
        <taxon>eudicotyledons</taxon>
        <taxon>Gunneridae</taxon>
        <taxon>Pentapetalae</taxon>
        <taxon>asterids</taxon>
        <taxon>campanulids</taxon>
        <taxon>Asterales</taxon>
        <taxon>Asteraceae</taxon>
        <taxon>Asteroideae</taxon>
        <taxon>Heliantheae alliance</taxon>
        <taxon>Heliantheae</taxon>
        <taxon>Helianthus</taxon>
    </lineage>
</organism>
<gene>
    <name evidence="1" type="ORF">HannXRQ_Chr13g0389451</name>
</gene>
<keyword evidence="2" id="KW-1185">Reference proteome</keyword>
<dbReference type="InParanoid" id="A0A251SNW9"/>
<accession>A0A251SNW9</accession>
<evidence type="ECO:0000313" key="2">
    <source>
        <dbReference type="Proteomes" id="UP000215914"/>
    </source>
</evidence>
<protein>
    <submittedName>
        <fullName evidence="1">Uncharacterized protein</fullName>
    </submittedName>
</protein>
<sequence length="60" mass="6824">MFCYRLKCSTLKSRVLGAPPRFTRSKICECDKVSVRDICLYMVSLPAIRTGAVTPIEDQR</sequence>
<dbReference type="Proteomes" id="UP000215914">
    <property type="component" value="Chromosome 13"/>
</dbReference>